<proteinExistence type="predicted"/>
<dbReference type="CDD" id="cd18968">
    <property type="entry name" value="chromodomain"/>
    <property type="match status" value="1"/>
</dbReference>
<dbReference type="AlphaFoldDB" id="A0A1B7N265"/>
<feature type="region of interest" description="Disordered" evidence="1">
    <location>
        <begin position="340"/>
        <end position="417"/>
    </location>
</feature>
<accession>A0A1B7N265</accession>
<dbReference type="STRING" id="1314800.A0A1B7N265"/>
<gene>
    <name evidence="3" type="ORF">K503DRAFT_865793</name>
</gene>
<evidence type="ECO:0000313" key="4">
    <source>
        <dbReference type="Proteomes" id="UP000092154"/>
    </source>
</evidence>
<feature type="compositionally biased region" description="Polar residues" evidence="1">
    <location>
        <begin position="500"/>
        <end position="509"/>
    </location>
</feature>
<feature type="region of interest" description="Disordered" evidence="1">
    <location>
        <begin position="500"/>
        <end position="532"/>
    </location>
</feature>
<sequence>MLETSMSDAEYEVESVTRARVDAKRGKKIIWKYYVKWKGYNWDESTWEPEKSFSGGSKHFVKTFWANALTRGRDHTNPSNFEKGEEVYTAEATAHLENSYSGPNPQELPFERSEDAASDDELLTSKKRRIRRKPVGEPKAKRKRQSEPVFTGSASVQRERVFGPKSKATSPKSKKQRRVSSPGPSNVEAKLRLSLTNMTDTDAVGELDTDVFGEAKEVEDELMLISPDGHDTPDIPESHAGPAKVDGTTMVFQDLKRYSPDFQNTIEVTQVEDETHPVDEDRSSPDPLFDSPSEPGNRERSQSSAEPTMPFHRARVAKPLVQLIDTPQLVKNPGAAISAKARLMSRQSSGSSQDASNSNGISKMRPKPGPSRSSAGSLGKNRSSLLTAGKGGLTSLKGRFRPTKDVKEEIEPIEDAPSPSHVIERGVAITSWSDEDAAGETDHEHQEMVPFTEQMEAASTHDPIPALVPSAHELLEIAGLQPDGDMLPDFEDANVQQLPQPANTSSVETSAGGPSEDAPPSTMTAEDKAAETSLAEATEHLFPSVQTTSLILPIRTSSWKTSKDNTIFGRMYKIPEPVQGPPNGNEAVPTFKLNLIANVSIPLVLKDLKNMKGVSLTDISTDKSLGGQVGSFYLSEDAVRIVSTFSGLGSARVVPDPSADESQKGHFDVFQQRLKSGQIFVAKAGKELLAFFSSQNVEITEKLAPPAVLIGLANTVLLMRVQIIDRNGYASAVMQISGM</sequence>
<dbReference type="Gene3D" id="2.40.50.40">
    <property type="match status" value="1"/>
</dbReference>
<dbReference type="Proteomes" id="UP000092154">
    <property type="component" value="Unassembled WGS sequence"/>
</dbReference>
<feature type="compositionally biased region" description="Basic and acidic residues" evidence="1">
    <location>
        <begin position="273"/>
        <end position="284"/>
    </location>
</feature>
<feature type="region of interest" description="Disordered" evidence="1">
    <location>
        <begin position="97"/>
        <end position="188"/>
    </location>
</feature>
<dbReference type="InParanoid" id="A0A1B7N265"/>
<dbReference type="Pfam" id="PF00385">
    <property type="entry name" value="Chromo"/>
    <property type="match status" value="1"/>
</dbReference>
<dbReference type="EMBL" id="KV448270">
    <property type="protein sequence ID" value="OAX38924.1"/>
    <property type="molecule type" value="Genomic_DNA"/>
</dbReference>
<reference evidence="3 4" key="1">
    <citation type="submission" date="2016-06" db="EMBL/GenBank/DDBJ databases">
        <title>Comparative genomics of the ectomycorrhizal sister species Rhizopogon vinicolor and Rhizopogon vesiculosus (Basidiomycota: Boletales) reveals a divergence of the mating type B locus.</title>
        <authorList>
            <consortium name="DOE Joint Genome Institute"/>
            <person name="Mujic A.B."/>
            <person name="Kuo A."/>
            <person name="Tritt A."/>
            <person name="Lipzen A."/>
            <person name="Chen C."/>
            <person name="Johnson J."/>
            <person name="Sharma A."/>
            <person name="Barry K."/>
            <person name="Grigoriev I.V."/>
            <person name="Spatafora J.W."/>
        </authorList>
    </citation>
    <scope>NUCLEOTIDE SEQUENCE [LARGE SCALE GENOMIC DNA]</scope>
    <source>
        <strain evidence="3 4">AM-OR11-026</strain>
    </source>
</reference>
<dbReference type="InterPro" id="IPR023780">
    <property type="entry name" value="Chromo_domain"/>
</dbReference>
<dbReference type="SMART" id="SM00298">
    <property type="entry name" value="CHROMO"/>
    <property type="match status" value="1"/>
</dbReference>
<organism evidence="3 4">
    <name type="scientific">Rhizopogon vinicolor AM-OR11-026</name>
    <dbReference type="NCBI Taxonomy" id="1314800"/>
    <lineage>
        <taxon>Eukaryota</taxon>
        <taxon>Fungi</taxon>
        <taxon>Dikarya</taxon>
        <taxon>Basidiomycota</taxon>
        <taxon>Agaricomycotina</taxon>
        <taxon>Agaricomycetes</taxon>
        <taxon>Agaricomycetidae</taxon>
        <taxon>Boletales</taxon>
        <taxon>Suillineae</taxon>
        <taxon>Rhizopogonaceae</taxon>
        <taxon>Rhizopogon</taxon>
    </lineage>
</organism>
<evidence type="ECO:0000259" key="2">
    <source>
        <dbReference type="PROSITE" id="PS50013"/>
    </source>
</evidence>
<feature type="compositionally biased region" description="Polar residues" evidence="1">
    <location>
        <begin position="371"/>
        <end position="386"/>
    </location>
</feature>
<evidence type="ECO:0000313" key="3">
    <source>
        <dbReference type="EMBL" id="OAX38924.1"/>
    </source>
</evidence>
<keyword evidence="4" id="KW-1185">Reference proteome</keyword>
<dbReference type="InterPro" id="IPR016197">
    <property type="entry name" value="Chromo-like_dom_sf"/>
</dbReference>
<dbReference type="PROSITE" id="PS50013">
    <property type="entry name" value="CHROMO_2"/>
    <property type="match status" value="1"/>
</dbReference>
<dbReference type="OrthoDB" id="331341at2759"/>
<feature type="domain" description="Chromo" evidence="2">
    <location>
        <begin position="11"/>
        <end position="76"/>
    </location>
</feature>
<name>A0A1B7N265_9AGAM</name>
<feature type="compositionally biased region" description="Low complexity" evidence="1">
    <location>
        <begin position="345"/>
        <end position="360"/>
    </location>
</feature>
<feature type="region of interest" description="Disordered" evidence="1">
    <location>
        <begin position="262"/>
        <end position="314"/>
    </location>
</feature>
<dbReference type="InterPro" id="IPR000953">
    <property type="entry name" value="Chromo/chromo_shadow_dom"/>
</dbReference>
<feature type="region of interest" description="Disordered" evidence="1">
    <location>
        <begin position="225"/>
        <end position="245"/>
    </location>
</feature>
<dbReference type="GO" id="GO:0006338">
    <property type="term" value="P:chromatin remodeling"/>
    <property type="evidence" value="ECO:0007669"/>
    <property type="project" value="UniProtKB-ARBA"/>
</dbReference>
<feature type="compositionally biased region" description="Basic and acidic residues" evidence="1">
    <location>
        <begin position="228"/>
        <end position="237"/>
    </location>
</feature>
<protein>
    <recommendedName>
        <fullName evidence="2">Chromo domain-containing protein</fullName>
    </recommendedName>
</protein>
<evidence type="ECO:0000256" key="1">
    <source>
        <dbReference type="SAM" id="MobiDB-lite"/>
    </source>
</evidence>
<dbReference type="SUPFAM" id="SSF54160">
    <property type="entry name" value="Chromo domain-like"/>
    <property type="match status" value="1"/>
</dbReference>